<feature type="domain" description="BTB" evidence="1">
    <location>
        <begin position="7"/>
        <end position="75"/>
    </location>
</feature>
<dbReference type="Gene3D" id="3.30.710.10">
    <property type="entry name" value="Potassium Channel Kv1.1, Chain A"/>
    <property type="match status" value="1"/>
</dbReference>
<organism evidence="2 3">
    <name type="scientific">Carpediemonas membranifera</name>
    <dbReference type="NCBI Taxonomy" id="201153"/>
    <lineage>
        <taxon>Eukaryota</taxon>
        <taxon>Metamonada</taxon>
        <taxon>Carpediemonas-like organisms</taxon>
        <taxon>Carpediemonas</taxon>
    </lineage>
</organism>
<dbReference type="PANTHER" id="PTHR47369:SF1">
    <property type="entry name" value="BTB_POZ DOMAIN-CONTAINING PROTEIN"/>
    <property type="match status" value="1"/>
</dbReference>
<dbReference type="InterPro" id="IPR011333">
    <property type="entry name" value="SKP1/BTB/POZ_sf"/>
</dbReference>
<dbReference type="OrthoDB" id="6359943at2759"/>
<dbReference type="AlphaFoldDB" id="A0A8J6E3U2"/>
<dbReference type="SUPFAM" id="SSF54695">
    <property type="entry name" value="POZ domain"/>
    <property type="match status" value="1"/>
</dbReference>
<accession>A0A8J6E3U2</accession>
<dbReference type="Proteomes" id="UP000717585">
    <property type="component" value="Unassembled WGS sequence"/>
</dbReference>
<dbReference type="PANTHER" id="PTHR47369">
    <property type="entry name" value="BTB/POZ DOMAIN-CONTAINING PROTEIN"/>
    <property type="match status" value="1"/>
</dbReference>
<evidence type="ECO:0000259" key="1">
    <source>
        <dbReference type="PROSITE" id="PS50097"/>
    </source>
</evidence>
<reference evidence="2" key="1">
    <citation type="submission" date="2021-05" db="EMBL/GenBank/DDBJ databases">
        <title>A free-living protist that lacks canonical eukaryotic 1 DNA replication and segregation systems.</title>
        <authorList>
            <person name="Salas-Leiva D.E."/>
            <person name="Tromer E.C."/>
            <person name="Curtis B.A."/>
            <person name="Jerlstrom-Hultqvist J."/>
            <person name="Kolisko M."/>
            <person name="Yi Z."/>
            <person name="Salas-Leiva J.S."/>
            <person name="Gallot-Lavallee L."/>
            <person name="Kops G.J.P.L."/>
            <person name="Archibald J.M."/>
            <person name="Simpson A.G.B."/>
            <person name="Roger A.J."/>
        </authorList>
    </citation>
    <scope>NUCLEOTIDE SEQUENCE</scope>
    <source>
        <strain evidence="2">BICM</strain>
    </source>
</reference>
<dbReference type="EMBL" id="JAHDYR010000006">
    <property type="protein sequence ID" value="KAG9396383.1"/>
    <property type="molecule type" value="Genomic_DNA"/>
</dbReference>
<evidence type="ECO:0000313" key="3">
    <source>
        <dbReference type="Proteomes" id="UP000717585"/>
    </source>
</evidence>
<proteinExistence type="predicted"/>
<dbReference type="InterPro" id="IPR000210">
    <property type="entry name" value="BTB/POZ_dom"/>
</dbReference>
<comment type="caution">
    <text evidence="2">The sequence shown here is derived from an EMBL/GenBank/DDBJ whole genome shotgun (WGS) entry which is preliminary data.</text>
</comment>
<dbReference type="Pfam" id="PF00651">
    <property type="entry name" value="BTB"/>
    <property type="match status" value="1"/>
</dbReference>
<gene>
    <name evidence="2" type="ORF">J8273_2114</name>
</gene>
<evidence type="ECO:0000313" key="2">
    <source>
        <dbReference type="EMBL" id="KAG9396383.1"/>
    </source>
</evidence>
<sequence>MTGVIQRDFTLVAFAREFYANKRILQRYPFFISKFNSTWSSSPGEPEVSRGLLVLKEKYITATSLYHLIEYMHDDFHFRTRTDCLATFSILLEVISTADFFGVDDLVQLCVSDFYNSLTSSTISDGLNFVEETELTIGSTLKQFAAYFVLQTLYNLPDEVVDALPFAVVLEAITSDDCYVPTEFDRYSFLISYAQGQIGCGESISELRNYLGGRGPSTLREMLTKAFLSVRLDWMTPEELELVARDAVINEEDIFTAYRSHAIVLAGGRASRDNMRRSFAFSKLHMLSAGQQESLEPFVFAGSLLQLSVTLTRARQLGLALVRLPPAEARAHSVLAPLSMAGVHQMGVSISVPGGIHGFWRLKCDHGFTFGSRTDFVGTEGLSSAVGRVVLDLDDMNEWCVDGKLLVSVNLIHDGFNAL</sequence>
<keyword evidence="3" id="KW-1185">Reference proteome</keyword>
<name>A0A8J6E3U2_9EUKA</name>
<dbReference type="PROSITE" id="PS50097">
    <property type="entry name" value="BTB"/>
    <property type="match status" value="1"/>
</dbReference>
<protein>
    <submittedName>
        <fullName evidence="2">BTB/POZ domain</fullName>
    </submittedName>
</protein>
<dbReference type="SMART" id="SM00225">
    <property type="entry name" value="BTB"/>
    <property type="match status" value="1"/>
</dbReference>